<name>A0ABY8CIK8_9ARCH</name>
<keyword evidence="1" id="KW-0812">Transmembrane</keyword>
<dbReference type="Proteomes" id="UP001218034">
    <property type="component" value="Chromosome"/>
</dbReference>
<feature type="transmembrane region" description="Helical" evidence="1">
    <location>
        <begin position="16"/>
        <end position="34"/>
    </location>
</feature>
<feature type="transmembrane region" description="Helical" evidence="1">
    <location>
        <begin position="40"/>
        <end position="58"/>
    </location>
</feature>
<reference evidence="2 3" key="1">
    <citation type="submission" date="2022-09" db="EMBL/GenBank/DDBJ databases">
        <title>Xylan utilization by haloarchaea-nanohaloarchaea associations.</title>
        <authorList>
            <person name="Yakimov M."/>
        </authorList>
    </citation>
    <scope>NUCLEOTIDE SEQUENCE [LARGE SCALE GENOMIC DNA]</scope>
    <source>
        <strain evidence="2 3">SVXNc</strain>
    </source>
</reference>
<sequence length="79" mass="8581">MFPVGCRGMEDKAEKLIRYLVATNMAGLLTAIAFYLIEGVITGIIGFIIGLMSSAILIRRKNSRKGSAGILEELHNNKA</sequence>
<evidence type="ECO:0000256" key="1">
    <source>
        <dbReference type="SAM" id="Phobius"/>
    </source>
</evidence>
<evidence type="ECO:0000313" key="2">
    <source>
        <dbReference type="EMBL" id="WEL19479.1"/>
    </source>
</evidence>
<keyword evidence="1" id="KW-1133">Transmembrane helix</keyword>
<keyword evidence="3" id="KW-1185">Reference proteome</keyword>
<protein>
    <submittedName>
        <fullName evidence="2">Uncharacterized protein</fullName>
    </submittedName>
</protein>
<organism evidence="2 3">
    <name type="scientific">Candidatus Nanohalococcus occultus</name>
    <dbReference type="NCBI Taxonomy" id="2978047"/>
    <lineage>
        <taxon>Archaea</taxon>
        <taxon>Candidatus Nanohalarchaeota</taxon>
        <taxon>Candidatus Nanohalarchaeota incertae sedis</taxon>
        <taxon>Candidatus Nanohalococcus</taxon>
    </lineage>
</organism>
<keyword evidence="1" id="KW-0472">Membrane</keyword>
<dbReference type="EMBL" id="CP104395">
    <property type="protein sequence ID" value="WEL19479.1"/>
    <property type="molecule type" value="Genomic_DNA"/>
</dbReference>
<gene>
    <name evidence="2" type="ORF">SVXNc_0457</name>
</gene>
<evidence type="ECO:0000313" key="3">
    <source>
        <dbReference type="Proteomes" id="UP001218034"/>
    </source>
</evidence>
<proteinExistence type="predicted"/>
<accession>A0ABY8CIK8</accession>